<dbReference type="Proteomes" id="UP000036987">
    <property type="component" value="Unassembled WGS sequence"/>
</dbReference>
<gene>
    <name evidence="2" type="ORF">ZOSMA_48G00850</name>
</gene>
<dbReference type="SUPFAM" id="SSF49562">
    <property type="entry name" value="C2 domain (Calcium/lipid-binding domain, CaLB)"/>
    <property type="match status" value="1"/>
</dbReference>
<dbReference type="PANTHER" id="PTHR32246:SF173">
    <property type="entry name" value="C2 DOMAIN-CONTAINING PROTEIN"/>
    <property type="match status" value="1"/>
</dbReference>
<dbReference type="AlphaFoldDB" id="A0A0K9NZM8"/>
<dbReference type="Pfam" id="PF00168">
    <property type="entry name" value="C2"/>
    <property type="match status" value="1"/>
</dbReference>
<evidence type="ECO:0000259" key="1">
    <source>
        <dbReference type="PROSITE" id="PS50004"/>
    </source>
</evidence>
<dbReference type="PANTHER" id="PTHR32246">
    <property type="entry name" value="INGRESSION PROTEIN FIC1"/>
    <property type="match status" value="1"/>
</dbReference>
<comment type="caution">
    <text evidence="2">The sequence shown here is derived from an EMBL/GenBank/DDBJ whole genome shotgun (WGS) entry which is preliminary data.</text>
</comment>
<evidence type="ECO:0000313" key="2">
    <source>
        <dbReference type="EMBL" id="KMZ62164.1"/>
    </source>
</evidence>
<dbReference type="STRING" id="29655.A0A0K9NZM8"/>
<dbReference type="Gene3D" id="2.60.40.150">
    <property type="entry name" value="C2 domain"/>
    <property type="match status" value="1"/>
</dbReference>
<name>A0A0K9NZM8_ZOSMR</name>
<dbReference type="EMBL" id="LFYR01001410">
    <property type="protein sequence ID" value="KMZ62164.1"/>
    <property type="molecule type" value="Genomic_DNA"/>
</dbReference>
<organism evidence="2 3">
    <name type="scientific">Zostera marina</name>
    <name type="common">Eelgrass</name>
    <dbReference type="NCBI Taxonomy" id="29655"/>
    <lineage>
        <taxon>Eukaryota</taxon>
        <taxon>Viridiplantae</taxon>
        <taxon>Streptophyta</taxon>
        <taxon>Embryophyta</taxon>
        <taxon>Tracheophyta</taxon>
        <taxon>Spermatophyta</taxon>
        <taxon>Magnoliopsida</taxon>
        <taxon>Liliopsida</taxon>
        <taxon>Zosteraceae</taxon>
        <taxon>Zostera</taxon>
    </lineage>
</organism>
<feature type="domain" description="C2" evidence="1">
    <location>
        <begin position="1"/>
        <end position="115"/>
    </location>
</feature>
<proteinExistence type="predicted"/>
<accession>A0A0K9NZM8</accession>
<dbReference type="OrthoDB" id="270970at2759"/>
<keyword evidence="3" id="KW-1185">Reference proteome</keyword>
<evidence type="ECO:0000313" key="3">
    <source>
        <dbReference type="Proteomes" id="UP000036987"/>
    </source>
</evidence>
<dbReference type="PROSITE" id="PS50004">
    <property type="entry name" value="C2"/>
    <property type="match status" value="1"/>
</dbReference>
<dbReference type="InterPro" id="IPR035892">
    <property type="entry name" value="C2_domain_sf"/>
</dbReference>
<reference evidence="3" key="1">
    <citation type="journal article" date="2016" name="Nature">
        <title>The genome of the seagrass Zostera marina reveals angiosperm adaptation to the sea.</title>
        <authorList>
            <person name="Olsen J.L."/>
            <person name="Rouze P."/>
            <person name="Verhelst B."/>
            <person name="Lin Y.-C."/>
            <person name="Bayer T."/>
            <person name="Collen J."/>
            <person name="Dattolo E."/>
            <person name="De Paoli E."/>
            <person name="Dittami S."/>
            <person name="Maumus F."/>
            <person name="Michel G."/>
            <person name="Kersting A."/>
            <person name="Lauritano C."/>
            <person name="Lohaus R."/>
            <person name="Toepel M."/>
            <person name="Tonon T."/>
            <person name="Vanneste K."/>
            <person name="Amirebrahimi M."/>
            <person name="Brakel J."/>
            <person name="Bostroem C."/>
            <person name="Chovatia M."/>
            <person name="Grimwood J."/>
            <person name="Jenkins J.W."/>
            <person name="Jueterbock A."/>
            <person name="Mraz A."/>
            <person name="Stam W.T."/>
            <person name="Tice H."/>
            <person name="Bornberg-Bauer E."/>
            <person name="Green P.J."/>
            <person name="Pearson G.A."/>
            <person name="Procaccini G."/>
            <person name="Duarte C.M."/>
            <person name="Schmutz J."/>
            <person name="Reusch T.B.H."/>
            <person name="Van de Peer Y."/>
        </authorList>
    </citation>
    <scope>NUCLEOTIDE SEQUENCE [LARGE SCALE GENOMIC DNA]</scope>
    <source>
        <strain evidence="3">cv. Finnish</strain>
    </source>
</reference>
<dbReference type="InterPro" id="IPR000008">
    <property type="entry name" value="C2_dom"/>
</dbReference>
<sequence length="231" mass="26314">MTSPYTVSYRILDILLTTANDLKDVNLFTKMDVYGYAVILNNLNIRKEIPIVKNGGRNPKLNHFFQFLVQDYVKGTECVLWIQLRSAGKFFDRPIGEVYIQLEDLQMEQPLKNISFPVTTSSGKTKGKLNMRYMFRQYPFKKPRVENTIRNWVKSQKKLAREAKHAQAVAAGLAANPPYLVPPLEPECPSPDLPVKTPPAMINHFDAALCHAMGVLPYKPNPHFRGDALHM</sequence>
<protein>
    <recommendedName>
        <fullName evidence="1">C2 domain-containing protein</fullName>
    </recommendedName>
</protein>